<comment type="caution">
    <text evidence="2">The sequence shown here is derived from an EMBL/GenBank/DDBJ whole genome shotgun (WGS) entry which is preliminary data.</text>
</comment>
<dbReference type="AlphaFoldDB" id="A0A9J6G1B7"/>
<name>A0A9J6G1B7_HAELO</name>
<evidence type="ECO:0000313" key="3">
    <source>
        <dbReference type="Proteomes" id="UP000821853"/>
    </source>
</evidence>
<proteinExistence type="predicted"/>
<evidence type="ECO:0000256" key="1">
    <source>
        <dbReference type="SAM" id="MobiDB-lite"/>
    </source>
</evidence>
<dbReference type="EMBL" id="JABSTR010000005">
    <property type="protein sequence ID" value="KAH9372206.1"/>
    <property type="molecule type" value="Genomic_DNA"/>
</dbReference>
<dbReference type="VEuPathDB" id="VectorBase:HLOH_059553"/>
<sequence>MVKLAKKLQEIPSINNTLYADDIAIWTIRGSLDQKEEAFQEAANFVESLAKDRGLRSAPENSEIIRIYNSRYKSPEGLNGILEGQKNPSHNEDTWTLDTEQPKGQLHYTDAQEDHTANK</sequence>
<gene>
    <name evidence="2" type="ORF">HPB48_019213</name>
</gene>
<keyword evidence="3" id="KW-1185">Reference proteome</keyword>
<evidence type="ECO:0000313" key="2">
    <source>
        <dbReference type="EMBL" id="KAH9372206.1"/>
    </source>
</evidence>
<feature type="compositionally biased region" description="Basic and acidic residues" evidence="1">
    <location>
        <begin position="110"/>
        <end position="119"/>
    </location>
</feature>
<organism evidence="2 3">
    <name type="scientific">Haemaphysalis longicornis</name>
    <name type="common">Bush tick</name>
    <dbReference type="NCBI Taxonomy" id="44386"/>
    <lineage>
        <taxon>Eukaryota</taxon>
        <taxon>Metazoa</taxon>
        <taxon>Ecdysozoa</taxon>
        <taxon>Arthropoda</taxon>
        <taxon>Chelicerata</taxon>
        <taxon>Arachnida</taxon>
        <taxon>Acari</taxon>
        <taxon>Parasitiformes</taxon>
        <taxon>Ixodida</taxon>
        <taxon>Ixodoidea</taxon>
        <taxon>Ixodidae</taxon>
        <taxon>Haemaphysalinae</taxon>
        <taxon>Haemaphysalis</taxon>
    </lineage>
</organism>
<accession>A0A9J6G1B7</accession>
<feature type="region of interest" description="Disordered" evidence="1">
    <location>
        <begin position="74"/>
        <end position="119"/>
    </location>
</feature>
<protein>
    <submittedName>
        <fullName evidence="2">Uncharacterized protein</fullName>
    </submittedName>
</protein>
<dbReference type="Proteomes" id="UP000821853">
    <property type="component" value="Chromosome 3"/>
</dbReference>
<reference evidence="2 3" key="1">
    <citation type="journal article" date="2020" name="Cell">
        <title>Large-Scale Comparative Analyses of Tick Genomes Elucidate Their Genetic Diversity and Vector Capacities.</title>
        <authorList>
            <consortium name="Tick Genome and Microbiome Consortium (TIGMIC)"/>
            <person name="Jia N."/>
            <person name="Wang J."/>
            <person name="Shi W."/>
            <person name="Du L."/>
            <person name="Sun Y."/>
            <person name="Zhan W."/>
            <person name="Jiang J.F."/>
            <person name="Wang Q."/>
            <person name="Zhang B."/>
            <person name="Ji P."/>
            <person name="Bell-Sakyi L."/>
            <person name="Cui X.M."/>
            <person name="Yuan T.T."/>
            <person name="Jiang B.G."/>
            <person name="Yang W.F."/>
            <person name="Lam T.T."/>
            <person name="Chang Q.C."/>
            <person name="Ding S.J."/>
            <person name="Wang X.J."/>
            <person name="Zhu J.G."/>
            <person name="Ruan X.D."/>
            <person name="Zhao L."/>
            <person name="Wei J.T."/>
            <person name="Ye R.Z."/>
            <person name="Que T.C."/>
            <person name="Du C.H."/>
            <person name="Zhou Y.H."/>
            <person name="Cheng J.X."/>
            <person name="Dai P.F."/>
            <person name="Guo W.B."/>
            <person name="Han X.H."/>
            <person name="Huang E.J."/>
            <person name="Li L.F."/>
            <person name="Wei W."/>
            <person name="Gao Y.C."/>
            <person name="Liu J.Z."/>
            <person name="Shao H.Z."/>
            <person name="Wang X."/>
            <person name="Wang C.C."/>
            <person name="Yang T.C."/>
            <person name="Huo Q.B."/>
            <person name="Li W."/>
            <person name="Chen H.Y."/>
            <person name="Chen S.E."/>
            <person name="Zhou L.G."/>
            <person name="Ni X.B."/>
            <person name="Tian J.H."/>
            <person name="Sheng Y."/>
            <person name="Liu T."/>
            <person name="Pan Y.S."/>
            <person name="Xia L.Y."/>
            <person name="Li J."/>
            <person name="Zhao F."/>
            <person name="Cao W.C."/>
        </authorList>
    </citation>
    <scope>NUCLEOTIDE SEQUENCE [LARGE SCALE GENOMIC DNA]</scope>
    <source>
        <strain evidence="2">HaeL-2018</strain>
    </source>
</reference>